<dbReference type="InterPro" id="IPR037523">
    <property type="entry name" value="VOC_core"/>
</dbReference>
<dbReference type="AlphaFoldDB" id="T0KJS1"/>
<dbReference type="InterPro" id="IPR004360">
    <property type="entry name" value="Glyas_Fos-R_dOase_dom"/>
</dbReference>
<dbReference type="PATRIC" id="fig|1346791.3.peg.638"/>
<evidence type="ECO:0000313" key="3">
    <source>
        <dbReference type="Proteomes" id="UP000015523"/>
    </source>
</evidence>
<reference evidence="2 3" key="1">
    <citation type="journal article" date="2013" name="Genome Announc.">
        <title>Draft Genome Sequence of Sphingobium ummariense Strain RL-3, a Hexachlorocyclohexane-Degrading Bacterium.</title>
        <authorList>
            <person name="Kohli P."/>
            <person name="Dua A."/>
            <person name="Sangwan N."/>
            <person name="Oldach P."/>
            <person name="Khurana J.P."/>
            <person name="Lal R."/>
        </authorList>
    </citation>
    <scope>NUCLEOTIDE SEQUENCE [LARGE SCALE GENOMIC DNA]</scope>
    <source>
        <strain evidence="2 3">RL-3</strain>
    </source>
</reference>
<sequence length="138" mass="14867">MMAEGQGPAGGVTPHLTIGGGKAAEAIAFYAEAFDAVEQMRHMDQQGERIMHSHMIVNGGSVMLNDDFPEMSGGHAAPPPVGVTLHLQVDDADAWWDRAVKAGATVRFPLDDQFWGDRYGQVIDPFGHVWSIGAPIKQ</sequence>
<comment type="caution">
    <text evidence="2">The sequence shown here is derived from an EMBL/GenBank/DDBJ whole genome shotgun (WGS) entry which is preliminary data.</text>
</comment>
<evidence type="ECO:0000259" key="1">
    <source>
        <dbReference type="PROSITE" id="PS51819"/>
    </source>
</evidence>
<dbReference type="CDD" id="cd07246">
    <property type="entry name" value="VOC_like"/>
    <property type="match status" value="1"/>
</dbReference>
<dbReference type="SUPFAM" id="SSF54593">
    <property type="entry name" value="Glyoxalase/Bleomycin resistance protein/Dihydroxybiphenyl dioxygenase"/>
    <property type="match status" value="1"/>
</dbReference>
<protein>
    <recommendedName>
        <fullName evidence="1">VOC domain-containing protein</fullName>
    </recommendedName>
</protein>
<dbReference type="eggNOG" id="COG2764">
    <property type="taxonomic scope" value="Bacteria"/>
</dbReference>
<dbReference type="STRING" id="1346791.M529_03295"/>
<dbReference type="PROSITE" id="PS51819">
    <property type="entry name" value="VOC"/>
    <property type="match status" value="1"/>
</dbReference>
<proteinExistence type="predicted"/>
<gene>
    <name evidence="2" type="ORF">M529_03295</name>
</gene>
<feature type="domain" description="VOC" evidence="1">
    <location>
        <begin position="12"/>
        <end position="135"/>
    </location>
</feature>
<dbReference type="EMBL" id="AUWY01000031">
    <property type="protein sequence ID" value="EQB33598.1"/>
    <property type="molecule type" value="Genomic_DNA"/>
</dbReference>
<dbReference type="InterPro" id="IPR029068">
    <property type="entry name" value="Glyas_Bleomycin-R_OHBP_Dase"/>
</dbReference>
<organism evidence="2 3">
    <name type="scientific">Sphingobium ummariense RL-3</name>
    <dbReference type="NCBI Taxonomy" id="1346791"/>
    <lineage>
        <taxon>Bacteria</taxon>
        <taxon>Pseudomonadati</taxon>
        <taxon>Pseudomonadota</taxon>
        <taxon>Alphaproteobacteria</taxon>
        <taxon>Sphingomonadales</taxon>
        <taxon>Sphingomonadaceae</taxon>
        <taxon>Sphingobium</taxon>
    </lineage>
</organism>
<evidence type="ECO:0000313" key="2">
    <source>
        <dbReference type="EMBL" id="EQB33598.1"/>
    </source>
</evidence>
<name>T0KJS1_9SPHN</name>
<accession>T0KJS1</accession>
<dbReference type="PANTHER" id="PTHR34109">
    <property type="entry name" value="BNAUNNG04460D PROTEIN-RELATED"/>
    <property type="match status" value="1"/>
</dbReference>
<dbReference type="Gene3D" id="3.10.180.10">
    <property type="entry name" value="2,3-Dihydroxybiphenyl 1,2-Dioxygenase, domain 1"/>
    <property type="match status" value="1"/>
</dbReference>
<dbReference type="Pfam" id="PF00903">
    <property type="entry name" value="Glyoxalase"/>
    <property type="match status" value="1"/>
</dbReference>
<dbReference type="OrthoDB" id="9795306at2"/>
<dbReference type="Proteomes" id="UP000015523">
    <property type="component" value="Unassembled WGS sequence"/>
</dbReference>
<dbReference type="PANTHER" id="PTHR34109:SF1">
    <property type="entry name" value="VOC DOMAIN-CONTAINING PROTEIN"/>
    <property type="match status" value="1"/>
</dbReference>
<keyword evidence="3" id="KW-1185">Reference proteome</keyword>
<dbReference type="RefSeq" id="WP_021316640.1">
    <property type="nucleotide sequence ID" value="NZ_AUWY01000031.1"/>
</dbReference>